<keyword evidence="5" id="KW-1185">Reference proteome</keyword>
<feature type="transmembrane region" description="Helical" evidence="3">
    <location>
        <begin position="309"/>
        <end position="329"/>
    </location>
</feature>
<protein>
    <submittedName>
        <fullName evidence="4">CDP-alcohol phosphatidyltransferase-like enzyme</fullName>
    </submittedName>
</protein>
<dbReference type="InterPro" id="IPR048254">
    <property type="entry name" value="CDP_ALCOHOL_P_TRANSF_CS"/>
</dbReference>
<dbReference type="InterPro" id="IPR043130">
    <property type="entry name" value="CDP-OH_PTrfase_TM_dom"/>
</dbReference>
<dbReference type="OrthoDB" id="4850070at2"/>
<proteinExistence type="inferred from homology"/>
<evidence type="ECO:0000256" key="1">
    <source>
        <dbReference type="ARBA" id="ARBA00022679"/>
    </source>
</evidence>
<evidence type="ECO:0000313" key="5">
    <source>
        <dbReference type="Proteomes" id="UP000272400"/>
    </source>
</evidence>
<dbReference type="InterPro" id="IPR000462">
    <property type="entry name" value="CDP-OH_P_trans"/>
</dbReference>
<comment type="caution">
    <text evidence="4">The sequence shown here is derived from an EMBL/GenBank/DDBJ whole genome shotgun (WGS) entry which is preliminary data.</text>
</comment>
<keyword evidence="3" id="KW-0472">Membrane</keyword>
<feature type="transmembrane region" description="Helical" evidence="3">
    <location>
        <begin position="484"/>
        <end position="503"/>
    </location>
</feature>
<keyword evidence="3" id="KW-1133">Transmembrane helix</keyword>
<evidence type="ECO:0000256" key="3">
    <source>
        <dbReference type="SAM" id="Phobius"/>
    </source>
</evidence>
<dbReference type="GO" id="GO:0008654">
    <property type="term" value="P:phospholipid biosynthetic process"/>
    <property type="evidence" value="ECO:0007669"/>
    <property type="project" value="InterPro"/>
</dbReference>
<gene>
    <name evidence="4" type="ORF">EDD29_7785</name>
</gene>
<evidence type="ECO:0000313" key="4">
    <source>
        <dbReference type="EMBL" id="ROO90069.1"/>
    </source>
</evidence>
<organism evidence="4 5">
    <name type="scientific">Actinocorallia herbida</name>
    <dbReference type="NCBI Taxonomy" id="58109"/>
    <lineage>
        <taxon>Bacteria</taxon>
        <taxon>Bacillati</taxon>
        <taxon>Actinomycetota</taxon>
        <taxon>Actinomycetes</taxon>
        <taxon>Streptosporangiales</taxon>
        <taxon>Thermomonosporaceae</taxon>
        <taxon>Actinocorallia</taxon>
    </lineage>
</organism>
<reference evidence="4 5" key="1">
    <citation type="submission" date="2018-11" db="EMBL/GenBank/DDBJ databases">
        <title>Sequencing the genomes of 1000 actinobacteria strains.</title>
        <authorList>
            <person name="Klenk H.-P."/>
        </authorList>
    </citation>
    <scope>NUCLEOTIDE SEQUENCE [LARGE SCALE GENOMIC DNA]</scope>
    <source>
        <strain evidence="4 5">DSM 44254</strain>
    </source>
</reference>
<sequence length="533" mass="57076">MTFVVLATEPGDPTAELDYSAGTTLLDRLLGQLAALKVADVRVIARPRAAEVLRKNGADARGLEIIESADVAGDLREVGRLARAKGEMVIAHGDLVVSDELLTRLVRDKTTTAVTAKQPVSGSRPAVRIAGRRVVSAGSRYHQVTDPDGVFRGLLKIVESEALADVCERLTMLVDMLPEVEPVRVLGRERGKSLDVFVDNTARDELDKAVRQHRDLGTTAPAEPDTAALVLVGLVRAGIRVTARNVDVLVCERALDAAQAAAAREAVEAIDEDRVRLDAAVKGDDGWFTTYFVSTYSRYIARWAARRGLTPNAVTCISMGTAAIAALWFADGSRLGLVLGAVLLYFAFVFDCVDGQVARYTRQYSTLGAWLDATFDRGKEYLAYAGLAVGYGATHVGDVWGLACAVIILQTCRHMVDFSFAVHKGSVPPAPIRELPLDVPDDSLLDPAPAASRHAAPRKGLGMLAVRASAALENIPGARWGKKIIILPIGERFALIALTAAFFDAKVTFLALLAWGGLAAAYTLSGRILRSLA</sequence>
<keyword evidence="1 2" id="KW-0808">Transferase</keyword>
<accession>A0A3N1D9C7</accession>
<keyword evidence="3" id="KW-0812">Transmembrane</keyword>
<dbReference type="Pfam" id="PF01066">
    <property type="entry name" value="CDP-OH_P_transf"/>
    <property type="match status" value="1"/>
</dbReference>
<dbReference type="PROSITE" id="PS00379">
    <property type="entry name" value="CDP_ALCOHOL_P_TRANSF"/>
    <property type="match status" value="1"/>
</dbReference>
<dbReference type="GO" id="GO:0016020">
    <property type="term" value="C:membrane"/>
    <property type="evidence" value="ECO:0007669"/>
    <property type="project" value="InterPro"/>
</dbReference>
<dbReference type="Proteomes" id="UP000272400">
    <property type="component" value="Unassembled WGS sequence"/>
</dbReference>
<feature type="transmembrane region" description="Helical" evidence="3">
    <location>
        <begin position="509"/>
        <end position="529"/>
    </location>
</feature>
<dbReference type="Gene3D" id="1.20.120.1760">
    <property type="match status" value="1"/>
</dbReference>
<dbReference type="RefSeq" id="WP_123669073.1">
    <property type="nucleotide sequence ID" value="NZ_RJKE01000001.1"/>
</dbReference>
<comment type="similarity">
    <text evidence="2">Belongs to the CDP-alcohol phosphatidyltransferase class-I family.</text>
</comment>
<feature type="transmembrane region" description="Helical" evidence="3">
    <location>
        <begin position="335"/>
        <end position="353"/>
    </location>
</feature>
<evidence type="ECO:0000256" key="2">
    <source>
        <dbReference type="RuleBase" id="RU003750"/>
    </source>
</evidence>
<dbReference type="GO" id="GO:0016780">
    <property type="term" value="F:phosphotransferase activity, for other substituted phosphate groups"/>
    <property type="evidence" value="ECO:0007669"/>
    <property type="project" value="InterPro"/>
</dbReference>
<dbReference type="AlphaFoldDB" id="A0A3N1D9C7"/>
<name>A0A3N1D9C7_9ACTN</name>
<dbReference type="EMBL" id="RJKE01000001">
    <property type="protein sequence ID" value="ROO90069.1"/>
    <property type="molecule type" value="Genomic_DNA"/>
</dbReference>